<dbReference type="InterPro" id="IPR011990">
    <property type="entry name" value="TPR-like_helical_dom_sf"/>
</dbReference>
<dbReference type="PANTHER" id="PTHR46082">
    <property type="entry name" value="ATP/GTP-BINDING PROTEIN-RELATED"/>
    <property type="match status" value="1"/>
</dbReference>
<evidence type="ECO:0000313" key="4">
    <source>
        <dbReference type="Proteomes" id="UP001221142"/>
    </source>
</evidence>
<dbReference type="Gene3D" id="3.40.50.300">
    <property type="entry name" value="P-loop containing nucleotide triphosphate hydrolases"/>
    <property type="match status" value="1"/>
</dbReference>
<dbReference type="AlphaFoldDB" id="A0AAD7BPN5"/>
<feature type="compositionally biased region" description="Low complexity" evidence="1">
    <location>
        <begin position="1"/>
        <end position="15"/>
    </location>
</feature>
<keyword evidence="4" id="KW-1185">Reference proteome</keyword>
<gene>
    <name evidence="3" type="ORF">FB45DRAFT_868272</name>
</gene>
<dbReference type="CDD" id="cd21037">
    <property type="entry name" value="MLKL_NTD"/>
    <property type="match status" value="1"/>
</dbReference>
<dbReference type="GO" id="GO:0016787">
    <property type="term" value="F:hydrolase activity"/>
    <property type="evidence" value="ECO:0007669"/>
    <property type="project" value="UniProtKB-KW"/>
</dbReference>
<dbReference type="Pfam" id="PF13424">
    <property type="entry name" value="TPR_12"/>
    <property type="match status" value="1"/>
</dbReference>
<feature type="domain" description="DUF7779" evidence="2">
    <location>
        <begin position="436"/>
        <end position="538"/>
    </location>
</feature>
<dbReference type="InterPro" id="IPR027417">
    <property type="entry name" value="P-loop_NTPase"/>
</dbReference>
<feature type="region of interest" description="Disordered" evidence="1">
    <location>
        <begin position="1"/>
        <end position="22"/>
    </location>
</feature>
<dbReference type="Pfam" id="PF13374">
    <property type="entry name" value="TPR_10"/>
    <property type="match status" value="2"/>
</dbReference>
<protein>
    <submittedName>
        <fullName evidence="3">P-loop containing nucleoside triphosphate hydrolase protein</fullName>
    </submittedName>
</protein>
<dbReference type="PANTHER" id="PTHR46082:SF11">
    <property type="entry name" value="AAA+ ATPASE DOMAIN-CONTAINING PROTEIN-RELATED"/>
    <property type="match status" value="1"/>
</dbReference>
<name>A0AAD7BPN5_9AGAR</name>
<dbReference type="SUPFAM" id="SSF52540">
    <property type="entry name" value="P-loop containing nucleoside triphosphate hydrolases"/>
    <property type="match status" value="1"/>
</dbReference>
<dbReference type="Pfam" id="PF25000">
    <property type="entry name" value="DUF7779"/>
    <property type="match status" value="1"/>
</dbReference>
<dbReference type="Gene3D" id="1.25.40.10">
    <property type="entry name" value="Tetratricopeptide repeat domain"/>
    <property type="match status" value="1"/>
</dbReference>
<dbReference type="InterPro" id="IPR056681">
    <property type="entry name" value="DUF7779"/>
</dbReference>
<dbReference type="InterPro" id="IPR053137">
    <property type="entry name" value="NLR-like"/>
</dbReference>
<sequence>MSASASKTTASSTRRTTSHVRRVSSSTDSIAIALLAARTIEAAAECAPFPFIKGAFGAVVVLLELVEKARQNRADLEDLCHDSVDIIKIVRDQISSHGDTAAFRFKDLCEELDKSLCEIVDAVRLAQSVPKGFCARLRELFHVHNKAEEIAAYQNKLRSLRSNFVLLAAVDTNFQVHKMTALVASAIVPQAATCINNCSPPSRIFRGRHTLLANIHSHFSESSTDQKIFLLHGLGGAGKTQIALKFISEASQFLSDVFLVDASTTDTIKTGLENIATAKASGTTAQDALKLLGTKPGSWLLFFDNADDPTINLNAFFPRCNHGNILITSRNPGLSAYASSSCLVSDLEETDAVDLLLVSAGQETTHGNKDLALDIVRALWLLPLAIIQAGAFIARTGSLKSYLALYTTNRSRLLSEKPSQSHDDYAWTVYTTWEISFKQLSSRARNLLQLCSFLYHQGISEQIFRGACAYNWPSTGPSREELHKAVDFLSQFSGPSELWDSLAFTDATTELRAYSLINFSTETGLFSIHPLVHSWLRGTVLDRTEQHSCMVTILGMSIAGLTDAEKESANLRLLPHVDALLETDHGPPDFHLEFARVYYHTGRPRKEEALYAAVLEKRTILLGESHSDTLEIMGNLSWTYHKLGQYAKAEQLQTVLLDTRSESLGVEHPDTLRTMANLASTYHHLGWLSKAEELGARVLEQQKKICGEDHLGSGKAAWDVDTLEAMANMTLIHLALGELEEARRCAVVTAEKNSAILGEDHPKTLRAMGNLAEVYVALGKVESVESGK</sequence>
<evidence type="ECO:0000256" key="1">
    <source>
        <dbReference type="SAM" id="MobiDB-lite"/>
    </source>
</evidence>
<organism evidence="3 4">
    <name type="scientific">Roridomyces roridus</name>
    <dbReference type="NCBI Taxonomy" id="1738132"/>
    <lineage>
        <taxon>Eukaryota</taxon>
        <taxon>Fungi</taxon>
        <taxon>Dikarya</taxon>
        <taxon>Basidiomycota</taxon>
        <taxon>Agaricomycotina</taxon>
        <taxon>Agaricomycetes</taxon>
        <taxon>Agaricomycetidae</taxon>
        <taxon>Agaricales</taxon>
        <taxon>Marasmiineae</taxon>
        <taxon>Mycenaceae</taxon>
        <taxon>Roridomyces</taxon>
    </lineage>
</organism>
<dbReference type="InterPro" id="IPR059179">
    <property type="entry name" value="MLKL-like_MCAfunc"/>
</dbReference>
<evidence type="ECO:0000259" key="2">
    <source>
        <dbReference type="Pfam" id="PF25000"/>
    </source>
</evidence>
<keyword evidence="3" id="KW-0378">Hydrolase</keyword>
<dbReference type="Proteomes" id="UP001221142">
    <property type="component" value="Unassembled WGS sequence"/>
</dbReference>
<proteinExistence type="predicted"/>
<accession>A0AAD7BPN5</accession>
<comment type="caution">
    <text evidence="3">The sequence shown here is derived from an EMBL/GenBank/DDBJ whole genome shotgun (WGS) entry which is preliminary data.</text>
</comment>
<evidence type="ECO:0000313" key="3">
    <source>
        <dbReference type="EMBL" id="KAJ7627013.1"/>
    </source>
</evidence>
<dbReference type="SUPFAM" id="SSF48452">
    <property type="entry name" value="TPR-like"/>
    <property type="match status" value="1"/>
</dbReference>
<dbReference type="EMBL" id="JARKIF010000011">
    <property type="protein sequence ID" value="KAJ7627013.1"/>
    <property type="molecule type" value="Genomic_DNA"/>
</dbReference>
<reference evidence="3" key="1">
    <citation type="submission" date="2023-03" db="EMBL/GenBank/DDBJ databases">
        <title>Massive genome expansion in bonnet fungi (Mycena s.s.) driven by repeated elements and novel gene families across ecological guilds.</title>
        <authorList>
            <consortium name="Lawrence Berkeley National Laboratory"/>
            <person name="Harder C.B."/>
            <person name="Miyauchi S."/>
            <person name="Viragh M."/>
            <person name="Kuo A."/>
            <person name="Thoen E."/>
            <person name="Andreopoulos B."/>
            <person name="Lu D."/>
            <person name="Skrede I."/>
            <person name="Drula E."/>
            <person name="Henrissat B."/>
            <person name="Morin E."/>
            <person name="Kohler A."/>
            <person name="Barry K."/>
            <person name="LaButti K."/>
            <person name="Morin E."/>
            <person name="Salamov A."/>
            <person name="Lipzen A."/>
            <person name="Mereny Z."/>
            <person name="Hegedus B."/>
            <person name="Baldrian P."/>
            <person name="Stursova M."/>
            <person name="Weitz H."/>
            <person name="Taylor A."/>
            <person name="Grigoriev I.V."/>
            <person name="Nagy L.G."/>
            <person name="Martin F."/>
            <person name="Kauserud H."/>
        </authorList>
    </citation>
    <scope>NUCLEOTIDE SEQUENCE</scope>
    <source>
        <strain evidence="3">9284</strain>
    </source>
</reference>
<dbReference type="GO" id="GO:0043531">
    <property type="term" value="F:ADP binding"/>
    <property type="evidence" value="ECO:0007669"/>
    <property type="project" value="InterPro"/>
</dbReference>